<dbReference type="EC" id="2.7.7.41" evidence="6 18"/>
<keyword evidence="21" id="KW-1185">Reference proteome</keyword>
<feature type="transmembrane region" description="Helical" evidence="19">
    <location>
        <begin position="175"/>
        <end position="196"/>
    </location>
</feature>
<feature type="transmembrane region" description="Helical" evidence="19">
    <location>
        <begin position="106"/>
        <end position="130"/>
    </location>
</feature>
<name>A0ABS7P8T6_9SPHN</name>
<evidence type="ECO:0000256" key="12">
    <source>
        <dbReference type="ARBA" id="ARBA00022695"/>
    </source>
</evidence>
<comment type="similarity">
    <text evidence="5 18">Belongs to the CDS family.</text>
</comment>
<accession>A0ABS7P8T6</accession>
<evidence type="ECO:0000256" key="14">
    <source>
        <dbReference type="ARBA" id="ARBA00023098"/>
    </source>
</evidence>
<evidence type="ECO:0000256" key="5">
    <source>
        <dbReference type="ARBA" id="ARBA00010185"/>
    </source>
</evidence>
<evidence type="ECO:0000256" key="7">
    <source>
        <dbReference type="ARBA" id="ARBA00019373"/>
    </source>
</evidence>
<evidence type="ECO:0000256" key="15">
    <source>
        <dbReference type="ARBA" id="ARBA00023136"/>
    </source>
</evidence>
<evidence type="ECO:0000256" key="4">
    <source>
        <dbReference type="ARBA" id="ARBA00005189"/>
    </source>
</evidence>
<comment type="catalytic activity">
    <reaction evidence="1 18">
        <text>a 1,2-diacyl-sn-glycero-3-phosphate + CTP + H(+) = a CDP-1,2-diacyl-sn-glycerol + diphosphate</text>
        <dbReference type="Rhea" id="RHEA:16229"/>
        <dbReference type="ChEBI" id="CHEBI:15378"/>
        <dbReference type="ChEBI" id="CHEBI:33019"/>
        <dbReference type="ChEBI" id="CHEBI:37563"/>
        <dbReference type="ChEBI" id="CHEBI:58332"/>
        <dbReference type="ChEBI" id="CHEBI:58608"/>
        <dbReference type="EC" id="2.7.7.41"/>
    </reaction>
</comment>
<evidence type="ECO:0000256" key="2">
    <source>
        <dbReference type="ARBA" id="ARBA00004651"/>
    </source>
</evidence>
<keyword evidence="11 18" id="KW-0812">Transmembrane</keyword>
<keyword evidence="15 19" id="KW-0472">Membrane</keyword>
<dbReference type="Proteomes" id="UP000759298">
    <property type="component" value="Unassembled WGS sequence"/>
</dbReference>
<keyword evidence="13 19" id="KW-1133">Transmembrane helix</keyword>
<keyword evidence="8" id="KW-1003">Cell membrane</keyword>
<feature type="transmembrane region" description="Helical" evidence="19">
    <location>
        <begin position="26"/>
        <end position="48"/>
    </location>
</feature>
<comment type="pathway">
    <text evidence="3 18">Phospholipid metabolism; CDP-diacylglycerol biosynthesis; CDP-diacylglycerol from sn-glycerol 3-phosphate: step 3/3.</text>
</comment>
<dbReference type="InterPro" id="IPR000374">
    <property type="entry name" value="PC_trans"/>
</dbReference>
<evidence type="ECO:0000256" key="10">
    <source>
        <dbReference type="ARBA" id="ARBA00022679"/>
    </source>
</evidence>
<dbReference type="PANTHER" id="PTHR46382:SF1">
    <property type="entry name" value="PHOSPHATIDATE CYTIDYLYLTRANSFERASE"/>
    <property type="match status" value="1"/>
</dbReference>
<comment type="pathway">
    <text evidence="4">Lipid metabolism.</text>
</comment>
<dbReference type="EMBL" id="JAHWXP010000001">
    <property type="protein sequence ID" value="MBY8335473.1"/>
    <property type="molecule type" value="Genomic_DNA"/>
</dbReference>
<protein>
    <recommendedName>
        <fullName evidence="7 18">Phosphatidate cytidylyltransferase</fullName>
        <ecNumber evidence="6 18">2.7.7.41</ecNumber>
    </recommendedName>
</protein>
<dbReference type="Pfam" id="PF01148">
    <property type="entry name" value="CTP_transf_1"/>
    <property type="match status" value="1"/>
</dbReference>
<reference evidence="20 21" key="1">
    <citation type="submission" date="2021-07" db="EMBL/GenBank/DDBJ databases">
        <title>Alteriqipengyuania abyssalis NZ-12B nov, sp.nov isolated from deep sea sponge in pacific ocean.</title>
        <authorList>
            <person name="Tareen S."/>
            <person name="Wink J."/>
        </authorList>
    </citation>
    <scope>NUCLEOTIDE SEQUENCE [LARGE SCALE GENOMIC DNA]</scope>
    <source>
        <strain evidence="20 21">NZ-12B</strain>
    </source>
</reference>
<evidence type="ECO:0000256" key="8">
    <source>
        <dbReference type="ARBA" id="ARBA00022475"/>
    </source>
</evidence>
<evidence type="ECO:0000256" key="17">
    <source>
        <dbReference type="ARBA" id="ARBA00023264"/>
    </source>
</evidence>
<dbReference type="PROSITE" id="PS01315">
    <property type="entry name" value="CDS"/>
    <property type="match status" value="1"/>
</dbReference>
<comment type="caution">
    <text evidence="20">The sequence shown here is derived from an EMBL/GenBank/DDBJ whole genome shotgun (WGS) entry which is preliminary data.</text>
</comment>
<comment type="subcellular location">
    <subcellularLocation>
        <location evidence="2">Cell membrane</location>
        <topology evidence="2">Multi-pass membrane protein</topology>
    </subcellularLocation>
</comment>
<evidence type="ECO:0000313" key="20">
    <source>
        <dbReference type="EMBL" id="MBY8335473.1"/>
    </source>
</evidence>
<sequence>MEAAESDGADKPTLEEVREHSRRKTLGIRAASAAVMLAIAVAVYWALGARGLDIIVAVVAALCFFELLFLIVKATDNVAFRLAGILAGAVYIGLAALILIDFDVQYFYMAIAVVVLADTFAYIFGTLIGGPRIMPKVSPNKTWAGLIGGMFGGFLALTPLIYLSSRIMGVLDMQALTVAAVAGPVLAVIALAGDLFESWLKRKAGVKDSSRLIPGHGGFFDRFDGVIPVAIVIGVIVSLA</sequence>
<evidence type="ECO:0000256" key="18">
    <source>
        <dbReference type="RuleBase" id="RU003938"/>
    </source>
</evidence>
<feature type="transmembrane region" description="Helical" evidence="19">
    <location>
        <begin position="79"/>
        <end position="100"/>
    </location>
</feature>
<evidence type="ECO:0000256" key="13">
    <source>
        <dbReference type="ARBA" id="ARBA00022989"/>
    </source>
</evidence>
<keyword evidence="16" id="KW-0594">Phospholipid biosynthesis</keyword>
<dbReference type="RefSeq" id="WP_222823295.1">
    <property type="nucleotide sequence ID" value="NZ_JAHWXP010000001.1"/>
</dbReference>
<dbReference type="GO" id="GO:0016779">
    <property type="term" value="F:nucleotidyltransferase activity"/>
    <property type="evidence" value="ECO:0007669"/>
    <property type="project" value="UniProtKB-KW"/>
</dbReference>
<evidence type="ECO:0000256" key="9">
    <source>
        <dbReference type="ARBA" id="ARBA00022516"/>
    </source>
</evidence>
<keyword evidence="10 18" id="KW-0808">Transferase</keyword>
<keyword evidence="17" id="KW-1208">Phospholipid metabolism</keyword>
<evidence type="ECO:0000313" key="21">
    <source>
        <dbReference type="Proteomes" id="UP000759298"/>
    </source>
</evidence>
<evidence type="ECO:0000256" key="19">
    <source>
        <dbReference type="SAM" id="Phobius"/>
    </source>
</evidence>
<dbReference type="PANTHER" id="PTHR46382">
    <property type="entry name" value="PHOSPHATIDATE CYTIDYLYLTRANSFERASE"/>
    <property type="match status" value="1"/>
</dbReference>
<keyword evidence="14" id="KW-0443">Lipid metabolism</keyword>
<evidence type="ECO:0000256" key="1">
    <source>
        <dbReference type="ARBA" id="ARBA00001698"/>
    </source>
</evidence>
<keyword evidence="9" id="KW-0444">Lipid biosynthesis</keyword>
<gene>
    <name evidence="20" type="ORF">KYN89_00280</name>
</gene>
<proteinExistence type="inferred from homology"/>
<evidence type="ECO:0000256" key="6">
    <source>
        <dbReference type="ARBA" id="ARBA00012487"/>
    </source>
</evidence>
<feature type="transmembrane region" description="Helical" evidence="19">
    <location>
        <begin position="54"/>
        <end position="72"/>
    </location>
</feature>
<evidence type="ECO:0000256" key="11">
    <source>
        <dbReference type="ARBA" id="ARBA00022692"/>
    </source>
</evidence>
<feature type="transmembrane region" description="Helical" evidence="19">
    <location>
        <begin position="142"/>
        <end position="163"/>
    </location>
</feature>
<evidence type="ECO:0000256" key="3">
    <source>
        <dbReference type="ARBA" id="ARBA00005119"/>
    </source>
</evidence>
<evidence type="ECO:0000256" key="16">
    <source>
        <dbReference type="ARBA" id="ARBA00023209"/>
    </source>
</evidence>
<keyword evidence="12 18" id="KW-0548">Nucleotidyltransferase</keyword>
<organism evidence="20 21">
    <name type="scientific">Alteriqipengyuania abyssalis</name>
    <dbReference type="NCBI Taxonomy" id="2860200"/>
    <lineage>
        <taxon>Bacteria</taxon>
        <taxon>Pseudomonadati</taxon>
        <taxon>Pseudomonadota</taxon>
        <taxon>Alphaproteobacteria</taxon>
        <taxon>Sphingomonadales</taxon>
        <taxon>Erythrobacteraceae</taxon>
        <taxon>Alteriqipengyuania</taxon>
    </lineage>
</organism>